<organism evidence="2 3">
    <name type="scientific">Candidatus Auribacter fodinae</name>
    <dbReference type="NCBI Taxonomy" id="2093366"/>
    <lineage>
        <taxon>Bacteria</taxon>
        <taxon>Pseudomonadati</taxon>
        <taxon>Candidatus Auribacterota</taxon>
        <taxon>Candidatus Auribacteria</taxon>
        <taxon>Candidatus Auribacterales</taxon>
        <taxon>Candidatus Auribacteraceae</taxon>
        <taxon>Candidatus Auribacter</taxon>
    </lineage>
</organism>
<dbReference type="Pfam" id="PF13385">
    <property type="entry name" value="Laminin_G_3"/>
    <property type="match status" value="1"/>
</dbReference>
<dbReference type="Proteomes" id="UP000266426">
    <property type="component" value="Unassembled WGS sequence"/>
</dbReference>
<dbReference type="EMBL" id="QZJZ01000078">
    <property type="protein sequence ID" value="RJP57582.1"/>
    <property type="molecule type" value="Genomic_DNA"/>
</dbReference>
<reference evidence="2 3" key="1">
    <citation type="journal article" date="2017" name="ISME J.">
        <title>Energy and carbon metabolisms in a deep terrestrial subsurface fluid microbial community.</title>
        <authorList>
            <person name="Momper L."/>
            <person name="Jungbluth S.P."/>
            <person name="Lee M.D."/>
            <person name="Amend J.P."/>
        </authorList>
    </citation>
    <scope>NUCLEOTIDE SEQUENCE [LARGE SCALE GENOMIC DNA]</scope>
    <source>
        <strain evidence="2">SURF_26</strain>
    </source>
</reference>
<dbReference type="InterPro" id="IPR013320">
    <property type="entry name" value="ConA-like_dom_sf"/>
</dbReference>
<dbReference type="Gene3D" id="2.60.120.200">
    <property type="match status" value="1"/>
</dbReference>
<dbReference type="SUPFAM" id="SSF49899">
    <property type="entry name" value="Concanavalin A-like lectins/glucanases"/>
    <property type="match status" value="1"/>
</dbReference>
<protein>
    <submittedName>
        <fullName evidence="2">PEP-CTERM sorting domain-containing protein</fullName>
    </submittedName>
</protein>
<accession>A0A3A4QXT9</accession>
<feature type="chain" id="PRO_5017461579" evidence="1">
    <location>
        <begin position="24"/>
        <end position="280"/>
    </location>
</feature>
<dbReference type="AlphaFoldDB" id="A0A3A4QXT9"/>
<evidence type="ECO:0000313" key="3">
    <source>
        <dbReference type="Proteomes" id="UP000266426"/>
    </source>
</evidence>
<dbReference type="InterPro" id="IPR013424">
    <property type="entry name" value="Ice-binding_C"/>
</dbReference>
<sequence>MPFKYITALAVCIIALSFGLSNAFSAPTPVQHYDFTTDFTDSRSLHDMYGTGSPAIDNGTLSLNGSSYLQSANINGPAPNGITHNNFSVSGFFKAISLTGSTTLFSMSHARFSGSTWPDSVFSVTVNSDGSLKGSARATTNWQANAISGAGLVDVNEIYHFAFVYDGSNNQNRLYLNGSLVASVTHTYNEPIADYAASTDERMYIGVINEGVEADYYRDFFNGYIDELKVYQTALSTQDVIDEYTANAHQIPYPIAVPEPATILLLISAVGVLLKRAKRI</sequence>
<evidence type="ECO:0000313" key="2">
    <source>
        <dbReference type="EMBL" id="RJP57582.1"/>
    </source>
</evidence>
<keyword evidence="1" id="KW-0732">Signal</keyword>
<feature type="signal peptide" evidence="1">
    <location>
        <begin position="1"/>
        <end position="23"/>
    </location>
</feature>
<dbReference type="NCBIfam" id="TIGR02595">
    <property type="entry name" value="PEP_CTERM"/>
    <property type="match status" value="1"/>
</dbReference>
<gene>
    <name evidence="2" type="ORF">C4541_09930</name>
</gene>
<name>A0A3A4QXT9_9BACT</name>
<proteinExistence type="predicted"/>
<comment type="caution">
    <text evidence="2">The sequence shown here is derived from an EMBL/GenBank/DDBJ whole genome shotgun (WGS) entry which is preliminary data.</text>
</comment>
<evidence type="ECO:0000256" key="1">
    <source>
        <dbReference type="SAM" id="SignalP"/>
    </source>
</evidence>